<name>A0A4V3AMM0_9GAMM</name>
<keyword evidence="2" id="KW-1185">Reference proteome</keyword>
<protein>
    <submittedName>
        <fullName evidence="1">Uncharacterized protein</fullName>
    </submittedName>
</protein>
<evidence type="ECO:0000313" key="2">
    <source>
        <dbReference type="Proteomes" id="UP000294796"/>
    </source>
</evidence>
<reference evidence="1 2" key="1">
    <citation type="submission" date="2019-03" db="EMBL/GenBank/DDBJ databases">
        <title>Luteimonas zhaokaii sp.nov., isolated from the rectal contents of Plateau pika in Yushu, Qinghai Province, China.</title>
        <authorList>
            <person name="Zhang G."/>
        </authorList>
    </citation>
    <scope>NUCLEOTIDE SEQUENCE [LARGE SCALE GENOMIC DNA]</scope>
    <source>
        <strain evidence="1 2">B9</strain>
    </source>
</reference>
<dbReference type="AlphaFoldDB" id="A0A4V3AMM0"/>
<sequence>MWRLYWQKARSRSEEFLQFDLAALAGVAGVTGELFAPGDADDVDFLRAFFLLFRRAATAPANWCWAT</sequence>
<dbReference type="EMBL" id="SMTF01000002">
    <property type="protein sequence ID" value="TDK27363.1"/>
    <property type="molecule type" value="Genomic_DNA"/>
</dbReference>
<dbReference type="RefSeq" id="WP_133320782.1">
    <property type="nucleotide sequence ID" value="NZ_SMTF01000002.1"/>
</dbReference>
<comment type="caution">
    <text evidence="1">The sequence shown here is derived from an EMBL/GenBank/DDBJ whole genome shotgun (WGS) entry which is preliminary data.</text>
</comment>
<accession>A0A4V3AMM0</accession>
<evidence type="ECO:0000313" key="1">
    <source>
        <dbReference type="EMBL" id="TDK27363.1"/>
    </source>
</evidence>
<organism evidence="1 2">
    <name type="scientific">Luteimonas aestuarii</name>
    <dbReference type="NCBI Taxonomy" id="453837"/>
    <lineage>
        <taxon>Bacteria</taxon>
        <taxon>Pseudomonadati</taxon>
        <taxon>Pseudomonadota</taxon>
        <taxon>Gammaproteobacteria</taxon>
        <taxon>Lysobacterales</taxon>
        <taxon>Lysobacteraceae</taxon>
        <taxon>Luteimonas</taxon>
    </lineage>
</organism>
<dbReference type="Proteomes" id="UP000294796">
    <property type="component" value="Unassembled WGS sequence"/>
</dbReference>
<proteinExistence type="predicted"/>
<gene>
    <name evidence="1" type="ORF">E2F46_04005</name>
</gene>